<dbReference type="EMBL" id="LAZR01000725">
    <property type="protein sequence ID" value="KKN59446.1"/>
    <property type="molecule type" value="Genomic_DNA"/>
</dbReference>
<dbReference type="AlphaFoldDB" id="A0A0F9UDX5"/>
<protein>
    <submittedName>
        <fullName evidence="1">Uncharacterized protein</fullName>
    </submittedName>
</protein>
<proteinExistence type="predicted"/>
<sequence>MIGGAIFVGNSKLFEGPLGVVQVGFKGYDLGKTTADANLTPDQDIKDIMYQQDGTKAADHVKTGVDYVLNVTFGEISTGLLKLIMAGVTSENVNPADDSGTINRNIYQSMRDQQAGVLKVAAVDENGEALADLEHILNFYEAIPIVSGELINWGADTQRNFPVEFRIKWHKFTALESTTKNGAFGYWGDPTVEDVPPITWPDVAGPIIATAIAISATSLEITFNENIAFQSIYDIGDYTAKVEDEFILSTAGVIATTKLTLTFPAATFTAGDIILFYMTADALEDTEATANLADAVDSYPVTNSVP</sequence>
<reference evidence="1" key="1">
    <citation type="journal article" date="2015" name="Nature">
        <title>Complex archaea that bridge the gap between prokaryotes and eukaryotes.</title>
        <authorList>
            <person name="Spang A."/>
            <person name="Saw J.H."/>
            <person name="Jorgensen S.L."/>
            <person name="Zaremba-Niedzwiedzka K."/>
            <person name="Martijn J."/>
            <person name="Lind A.E."/>
            <person name="van Eijk R."/>
            <person name="Schleper C."/>
            <person name="Guy L."/>
            <person name="Ettema T.J."/>
        </authorList>
    </citation>
    <scope>NUCLEOTIDE SEQUENCE</scope>
</reference>
<accession>A0A0F9UDX5</accession>
<organism evidence="1">
    <name type="scientific">marine sediment metagenome</name>
    <dbReference type="NCBI Taxonomy" id="412755"/>
    <lineage>
        <taxon>unclassified sequences</taxon>
        <taxon>metagenomes</taxon>
        <taxon>ecological metagenomes</taxon>
    </lineage>
</organism>
<evidence type="ECO:0000313" key="1">
    <source>
        <dbReference type="EMBL" id="KKN59446.1"/>
    </source>
</evidence>
<gene>
    <name evidence="1" type="ORF">LCGC14_0541580</name>
</gene>
<name>A0A0F9UDX5_9ZZZZ</name>
<comment type="caution">
    <text evidence="1">The sequence shown here is derived from an EMBL/GenBank/DDBJ whole genome shotgun (WGS) entry which is preliminary data.</text>
</comment>